<dbReference type="EMBL" id="CP006955">
    <property type="protein sequence ID" value="AHG83725.1"/>
    <property type="molecule type" value="Genomic_DNA"/>
</dbReference>
<dbReference type="Gene3D" id="3.30.110.60">
    <property type="entry name" value="YhbY-like"/>
    <property type="match status" value="1"/>
</dbReference>
<dbReference type="PANTHER" id="PTHR40065">
    <property type="entry name" value="RNA-BINDING PROTEIN YHBY"/>
    <property type="match status" value="1"/>
</dbReference>
<dbReference type="InterPro" id="IPR035920">
    <property type="entry name" value="YhbY-like_sf"/>
</dbReference>
<keyword evidence="5" id="KW-1185">Reference proteome</keyword>
<evidence type="ECO:0000256" key="2">
    <source>
        <dbReference type="PROSITE-ProRule" id="PRU00626"/>
    </source>
</evidence>
<evidence type="ECO:0000256" key="1">
    <source>
        <dbReference type="ARBA" id="ARBA00022884"/>
    </source>
</evidence>
<dbReference type="SUPFAM" id="SSF75471">
    <property type="entry name" value="YhbY-like"/>
    <property type="match status" value="1"/>
</dbReference>
<name>A0ABN4C4Z5_BIBTR</name>
<dbReference type="NCBIfam" id="TIGR00253">
    <property type="entry name" value="RNA_bind_YhbY"/>
    <property type="match status" value="1"/>
</dbReference>
<dbReference type="PANTHER" id="PTHR40065:SF3">
    <property type="entry name" value="RNA-BINDING PROTEIN YHBY"/>
    <property type="match status" value="1"/>
</dbReference>
<protein>
    <submittedName>
        <fullName evidence="4">RNA-binding protein</fullName>
    </submittedName>
</protein>
<proteinExistence type="predicted"/>
<dbReference type="InterPro" id="IPR017924">
    <property type="entry name" value="RNA-binding_YhbY"/>
</dbReference>
<evidence type="ECO:0000259" key="3">
    <source>
        <dbReference type="PROSITE" id="PS51295"/>
    </source>
</evidence>
<dbReference type="PROSITE" id="PS51295">
    <property type="entry name" value="CRM"/>
    <property type="match status" value="1"/>
</dbReference>
<dbReference type="Pfam" id="PF01985">
    <property type="entry name" value="CRS1_YhbY"/>
    <property type="match status" value="1"/>
</dbReference>
<dbReference type="InterPro" id="IPR001890">
    <property type="entry name" value="RNA-binding_CRM"/>
</dbReference>
<reference evidence="4 5" key="1">
    <citation type="submission" date="2013-12" db="EMBL/GenBank/DDBJ databases">
        <title>Annotation of the Bibersteinia trehalosi USDA-ARS-USMARC-189 complete genome.</title>
        <authorList>
            <person name="Harhay G.P."/>
            <person name="McVey S."/>
            <person name="Clawson M.L."/>
            <person name="Bono J."/>
            <person name="Heaton M.P."/>
            <person name="Chitko-Mckown C.G."/>
            <person name="Harhay D.M."/>
            <person name="Smith T.P.L."/>
        </authorList>
    </citation>
    <scope>NUCLEOTIDE SEQUENCE [LARGE SCALE GENOMIC DNA]</scope>
    <source>
        <strain evidence="4 5">USDA-ARS-USMARC-189</strain>
    </source>
</reference>
<gene>
    <name evidence="4" type="ORF">F543_8620</name>
</gene>
<evidence type="ECO:0000313" key="4">
    <source>
        <dbReference type="EMBL" id="AHG83725.1"/>
    </source>
</evidence>
<evidence type="ECO:0000313" key="5">
    <source>
        <dbReference type="Proteomes" id="UP000019092"/>
    </source>
</evidence>
<organism evidence="4 5">
    <name type="scientific">Bibersteinia trehalosi USDA-ARS-USMARC-189</name>
    <dbReference type="NCBI Taxonomy" id="1263831"/>
    <lineage>
        <taxon>Bacteria</taxon>
        <taxon>Pseudomonadati</taxon>
        <taxon>Pseudomonadota</taxon>
        <taxon>Gammaproteobacteria</taxon>
        <taxon>Pasteurellales</taxon>
        <taxon>Pasteurellaceae</taxon>
        <taxon>Bibersteinia</taxon>
    </lineage>
</organism>
<sequence length="140" mass="15801">MKIKFRHFSTTNSDFKNFAVCAILNTFFTYFWKGNSMSMTLTTKQRQFLKGLAHHLSPVVMLGGNGLTEGVLAEIENALNHHELIKVKIAGADRETKQLIIQAIVRETKATEVQTIGHILVLYRQSEEKKISLPKATKTV</sequence>
<accession>A0ABN4C4Z5</accession>
<dbReference type="SMART" id="SM01103">
    <property type="entry name" value="CRS1_YhbY"/>
    <property type="match status" value="1"/>
</dbReference>
<dbReference type="Proteomes" id="UP000019092">
    <property type="component" value="Chromosome"/>
</dbReference>
<feature type="domain" description="CRM" evidence="3">
    <location>
        <begin position="39"/>
        <end position="135"/>
    </location>
</feature>
<dbReference type="InterPro" id="IPR051925">
    <property type="entry name" value="RNA-binding_domain"/>
</dbReference>
<keyword evidence="1 2" id="KW-0694">RNA-binding</keyword>